<dbReference type="RefSeq" id="WP_242857516.1">
    <property type="nucleotide sequence ID" value="NZ_CYZU01000004.1"/>
</dbReference>
<proteinExistence type="predicted"/>
<evidence type="ECO:0000313" key="2">
    <source>
        <dbReference type="Proteomes" id="UP000095544"/>
    </source>
</evidence>
<evidence type="ECO:0000313" key="1">
    <source>
        <dbReference type="EMBL" id="CUN84103.1"/>
    </source>
</evidence>
<dbReference type="STRING" id="39482.ERS852491_00627"/>
<protein>
    <recommendedName>
        <fullName evidence="3">Glycosyl transferase family 2</fullName>
    </recommendedName>
</protein>
<accession>A0A174A7D9</accession>
<sequence length="170" mass="19027">MDADGQHDLCNIRVICEKLGCFPADGGEQKGTCGDGACPDIVIGSRFLEGSQSFRISKLKKYTIYFFRKIIKKVTGCSLTDPTSGLQGLNRKAFAFYSEYNNFDLKYPDLNMIVQMLLLGFKIEEVPAVMHERTAGVSMHTGLLKVGKYMVLMMLSTWNAWSRYKAGSIK</sequence>
<gene>
    <name evidence="1" type="ORF">ERS852491_00627</name>
</gene>
<dbReference type="AlphaFoldDB" id="A0A174A7D9"/>
<dbReference type="InterPro" id="IPR029044">
    <property type="entry name" value="Nucleotide-diphossugar_trans"/>
</dbReference>
<dbReference type="EMBL" id="CYZU01000004">
    <property type="protein sequence ID" value="CUN84103.1"/>
    <property type="molecule type" value="Genomic_DNA"/>
</dbReference>
<dbReference type="SUPFAM" id="SSF53448">
    <property type="entry name" value="Nucleotide-diphospho-sugar transferases"/>
    <property type="match status" value="1"/>
</dbReference>
<reference evidence="1 2" key="1">
    <citation type="submission" date="2015-09" db="EMBL/GenBank/DDBJ databases">
        <authorList>
            <consortium name="Pathogen Informatics"/>
        </authorList>
    </citation>
    <scope>NUCLEOTIDE SEQUENCE [LARGE SCALE GENOMIC DNA]</scope>
    <source>
        <strain evidence="1 2">2789STDY5834876</strain>
    </source>
</reference>
<dbReference type="Proteomes" id="UP000095544">
    <property type="component" value="Unassembled WGS sequence"/>
</dbReference>
<evidence type="ECO:0008006" key="3">
    <source>
        <dbReference type="Google" id="ProtNLM"/>
    </source>
</evidence>
<organism evidence="1 2">
    <name type="scientific">Faecalicatena contorta</name>
    <dbReference type="NCBI Taxonomy" id="39482"/>
    <lineage>
        <taxon>Bacteria</taxon>
        <taxon>Bacillati</taxon>
        <taxon>Bacillota</taxon>
        <taxon>Clostridia</taxon>
        <taxon>Lachnospirales</taxon>
        <taxon>Lachnospiraceae</taxon>
        <taxon>Faecalicatena</taxon>
    </lineage>
</organism>
<name>A0A174A7D9_9FIRM</name>